<keyword evidence="7" id="KW-0614">Plasmid</keyword>
<dbReference type="GO" id="GO:0016020">
    <property type="term" value="C:membrane"/>
    <property type="evidence" value="ECO:0007669"/>
    <property type="project" value="UniProtKB-SubCell"/>
</dbReference>
<accession>A0A171IPU3</accession>
<dbReference type="AlphaFoldDB" id="A0A171IPU3"/>
<keyword evidence="4 5" id="KW-0472">Membrane</keyword>
<feature type="transmembrane region" description="Helical" evidence="5">
    <location>
        <begin position="42"/>
        <end position="64"/>
    </location>
</feature>
<evidence type="ECO:0000259" key="6">
    <source>
        <dbReference type="Pfam" id="PF04335"/>
    </source>
</evidence>
<evidence type="ECO:0000313" key="7">
    <source>
        <dbReference type="EMBL" id="ADV09158.1"/>
    </source>
</evidence>
<dbReference type="Gene3D" id="3.10.450.230">
    <property type="entry name" value="VirB8 protein"/>
    <property type="match status" value="1"/>
</dbReference>
<dbReference type="EMBL" id="CP002441">
    <property type="protein sequence ID" value="ADV09158.1"/>
    <property type="molecule type" value="Genomic_DNA"/>
</dbReference>
<evidence type="ECO:0000256" key="2">
    <source>
        <dbReference type="ARBA" id="ARBA00022692"/>
    </source>
</evidence>
<proteinExistence type="predicted"/>
<dbReference type="Pfam" id="PF04335">
    <property type="entry name" value="VirB8"/>
    <property type="match status" value="1"/>
</dbReference>
<comment type="subcellular location">
    <subcellularLocation>
        <location evidence="1">Membrane</location>
        <topology evidence="1">Single-pass membrane protein</topology>
    </subcellularLocation>
</comment>
<evidence type="ECO:0000256" key="3">
    <source>
        <dbReference type="ARBA" id="ARBA00022989"/>
    </source>
</evidence>
<dbReference type="InterPro" id="IPR007430">
    <property type="entry name" value="VirB8"/>
</dbReference>
<sequence length="235" mass="26630">MGLKDIFRVREKADREMTENPYLNARKQWNFIMGDMVSSRLLWQWAGMTGLLIGLGGVGGMIYLGSQSKFIPYIVEVNKLGETVAVARADQPQATDERIVRAMLGSFIGNARTVTTDIALQRKYVLNTYAMLNPKDAAAAKMNEWLNGTPESSPFKRAEKELVSVEIKSVLRQSDNSWQVDWVETTRAHDGKLLKPPQNMRALLNIYYVPPTTEQQIIVNPIGMFIRDFSWSNEL</sequence>
<reference evidence="7" key="2">
    <citation type="journal article" date="2011" name="J. Bacteriol.">
        <title>Draft genome sequence of a dominant, multidrug-resistant Neisseria gonorrhoeae strain, TCDC-NG08107, from a sexual group at high risk of acquiring human immunodeficiency virus infection and syphilis.</title>
        <authorList>
            <person name="Chen C.C."/>
            <person name="Hsia K.C."/>
            <person name="Huang C.T."/>
            <person name="Wong W.W."/>
            <person name="Yen M.Y."/>
            <person name="Li L.H."/>
            <person name="Lin K.Y."/>
            <person name="Chen K.W."/>
            <person name="Li S.Y."/>
        </authorList>
    </citation>
    <scope>NUCLEOTIDE SEQUENCE</scope>
    <source>
        <strain evidence="7">TCDC-NG08107</strain>
        <plasmid evidence="7">pNGTCDC08107</plasmid>
    </source>
</reference>
<dbReference type="InterPro" id="IPR035658">
    <property type="entry name" value="TrbF"/>
</dbReference>
<evidence type="ECO:0000256" key="4">
    <source>
        <dbReference type="ARBA" id="ARBA00023136"/>
    </source>
</evidence>
<geneLocation type="plasmid" evidence="7">
    <name>pNGTCDC08107</name>
</geneLocation>
<gene>
    <name evidence="7" type="ORF">NGTW08_p0028</name>
</gene>
<dbReference type="BioCyc" id="NGON940296:GLHN-2237-MONOMER"/>
<feature type="domain" description="Bacterial virulence protein VirB8" evidence="6">
    <location>
        <begin position="25"/>
        <end position="234"/>
    </location>
</feature>
<dbReference type="SUPFAM" id="SSF54427">
    <property type="entry name" value="NTF2-like"/>
    <property type="match status" value="1"/>
</dbReference>
<protein>
    <submittedName>
        <fullName evidence="7">TrbF</fullName>
    </submittedName>
</protein>
<organism evidence="7">
    <name type="scientific">Neisseria gonorrhoeae TCDC-NG08107</name>
    <dbReference type="NCBI Taxonomy" id="940296"/>
    <lineage>
        <taxon>Bacteria</taxon>
        <taxon>Pseudomonadati</taxon>
        <taxon>Pseudomonadota</taxon>
        <taxon>Betaproteobacteria</taxon>
        <taxon>Neisseriales</taxon>
        <taxon>Neisseriaceae</taxon>
        <taxon>Neisseria</taxon>
    </lineage>
</organism>
<evidence type="ECO:0000256" key="1">
    <source>
        <dbReference type="ARBA" id="ARBA00004167"/>
    </source>
</evidence>
<keyword evidence="3 5" id="KW-1133">Transmembrane helix</keyword>
<dbReference type="CDD" id="cd16425">
    <property type="entry name" value="TrbF"/>
    <property type="match status" value="1"/>
</dbReference>
<reference evidence="7" key="1">
    <citation type="submission" date="2010-12" db="EMBL/GenBank/DDBJ databases">
        <authorList>
            <person name="Wang C.B."/>
            <person name="He X.J."/>
        </authorList>
    </citation>
    <scope>NUCLEOTIDE SEQUENCE</scope>
    <source>
        <strain evidence="7">TCDC-NG08107</strain>
        <plasmid evidence="7">pNGTCDC08107</plasmid>
    </source>
</reference>
<evidence type="ECO:0000256" key="5">
    <source>
        <dbReference type="SAM" id="Phobius"/>
    </source>
</evidence>
<name>A0A171IPU3_NEIGO</name>
<keyword evidence="2 5" id="KW-0812">Transmembrane</keyword>
<dbReference type="InterPro" id="IPR032710">
    <property type="entry name" value="NTF2-like_dom_sf"/>
</dbReference>